<dbReference type="EMBL" id="JAENGY010000941">
    <property type="protein sequence ID" value="KAG6954476.1"/>
    <property type="molecule type" value="Genomic_DNA"/>
</dbReference>
<sequence>MGAEQQNIRGQSDAWRAICENDEERGTPQVDRVFLVRRSDHILNGISGDIFAKLFSHLFPFVKECVTYYIALSGRQFAEDELFTLVAFDRISLQNMFIHNCVRCKRFPPIYEGYETRGSEQLGNVLLTNERRRQGCLPRTRSTDRTMSSFLKTVEIATGATRFGQPPLFVTLTPNKTLFDVLDARMPTKAELREASIGYDCASACLFMRQVDIFIKYVLGVDPATKKPTPHRGLFGTEQKYFGMV</sequence>
<gene>
    <name evidence="1" type="ORF">JG688_00012329</name>
</gene>
<keyword evidence="2" id="KW-1185">Reference proteome</keyword>
<evidence type="ECO:0008006" key="3">
    <source>
        <dbReference type="Google" id="ProtNLM"/>
    </source>
</evidence>
<dbReference type="Proteomes" id="UP000709295">
    <property type="component" value="Unassembled WGS sequence"/>
</dbReference>
<reference evidence="1" key="1">
    <citation type="submission" date="2021-01" db="EMBL/GenBank/DDBJ databases">
        <title>Phytophthora aleatoria, a newly-described species from Pinus radiata is distinct from Phytophthora cactorum isolates based on comparative genomics.</title>
        <authorList>
            <person name="Mcdougal R."/>
            <person name="Panda P."/>
            <person name="Williams N."/>
            <person name="Studholme D.J."/>
        </authorList>
    </citation>
    <scope>NUCLEOTIDE SEQUENCE</scope>
    <source>
        <strain evidence="1">NZFS 4037</strain>
    </source>
</reference>
<protein>
    <recommendedName>
        <fullName evidence="3">Helitron helicase-like domain-containing protein</fullName>
    </recommendedName>
</protein>
<proteinExistence type="predicted"/>
<evidence type="ECO:0000313" key="2">
    <source>
        <dbReference type="Proteomes" id="UP000709295"/>
    </source>
</evidence>
<name>A0A8J5IFF7_9STRA</name>
<accession>A0A8J5IFF7</accession>
<dbReference type="AlphaFoldDB" id="A0A8J5IFF7"/>
<organism evidence="1 2">
    <name type="scientific">Phytophthora aleatoria</name>
    <dbReference type="NCBI Taxonomy" id="2496075"/>
    <lineage>
        <taxon>Eukaryota</taxon>
        <taxon>Sar</taxon>
        <taxon>Stramenopiles</taxon>
        <taxon>Oomycota</taxon>
        <taxon>Peronosporomycetes</taxon>
        <taxon>Peronosporales</taxon>
        <taxon>Peronosporaceae</taxon>
        <taxon>Phytophthora</taxon>
    </lineage>
</organism>
<evidence type="ECO:0000313" key="1">
    <source>
        <dbReference type="EMBL" id="KAG6954476.1"/>
    </source>
</evidence>
<comment type="caution">
    <text evidence="1">The sequence shown here is derived from an EMBL/GenBank/DDBJ whole genome shotgun (WGS) entry which is preliminary data.</text>
</comment>